<dbReference type="PANTHER" id="PTHR44591">
    <property type="entry name" value="STRESS RESPONSE REGULATOR PROTEIN 1"/>
    <property type="match status" value="1"/>
</dbReference>
<dbReference type="SUPFAM" id="SSF52172">
    <property type="entry name" value="CheY-like"/>
    <property type="match status" value="1"/>
</dbReference>
<dbReference type="Gene3D" id="3.40.50.2300">
    <property type="match status" value="1"/>
</dbReference>
<organism evidence="3">
    <name type="scientific">hydrothermal vent metagenome</name>
    <dbReference type="NCBI Taxonomy" id="652676"/>
    <lineage>
        <taxon>unclassified sequences</taxon>
        <taxon>metagenomes</taxon>
        <taxon>ecological metagenomes</taxon>
    </lineage>
</organism>
<dbReference type="PANTHER" id="PTHR44591:SF20">
    <property type="entry name" value="PROTEIN PILH"/>
    <property type="match status" value="1"/>
</dbReference>
<dbReference type="InterPro" id="IPR011006">
    <property type="entry name" value="CheY-like_superfamily"/>
</dbReference>
<protein>
    <submittedName>
        <fullName evidence="3">Twitching motility protein PilH</fullName>
    </submittedName>
</protein>
<dbReference type="InterPro" id="IPR050595">
    <property type="entry name" value="Bact_response_regulator"/>
</dbReference>
<dbReference type="Pfam" id="PF00072">
    <property type="entry name" value="Response_reg"/>
    <property type="match status" value="1"/>
</dbReference>
<sequence length="120" mass="13407">MAKILIVDDSPTQIEVLKKILIKHGHESIIANDGDEAVKTAHEIHPDLILMDVVMPGLNGFQATRLITKTEDTMHIPVIMLSSKDQETDKVWAERQGASGYLIKPAPEKELMELIDKLLK</sequence>
<dbReference type="EMBL" id="UOFF01000210">
    <property type="protein sequence ID" value="VAW56309.1"/>
    <property type="molecule type" value="Genomic_DNA"/>
</dbReference>
<accession>A0A3B0X412</accession>
<dbReference type="InterPro" id="IPR001789">
    <property type="entry name" value="Sig_transdc_resp-reg_receiver"/>
</dbReference>
<dbReference type="AlphaFoldDB" id="A0A3B0X412"/>
<dbReference type="SMART" id="SM00448">
    <property type="entry name" value="REC"/>
    <property type="match status" value="1"/>
</dbReference>
<evidence type="ECO:0000259" key="2">
    <source>
        <dbReference type="PROSITE" id="PS50110"/>
    </source>
</evidence>
<dbReference type="GO" id="GO:0000160">
    <property type="term" value="P:phosphorelay signal transduction system"/>
    <property type="evidence" value="ECO:0007669"/>
    <property type="project" value="InterPro"/>
</dbReference>
<evidence type="ECO:0000313" key="3">
    <source>
        <dbReference type="EMBL" id="VAW56309.1"/>
    </source>
</evidence>
<proteinExistence type="predicted"/>
<dbReference type="PROSITE" id="PS50110">
    <property type="entry name" value="RESPONSE_REGULATORY"/>
    <property type="match status" value="1"/>
</dbReference>
<evidence type="ECO:0000256" key="1">
    <source>
        <dbReference type="ARBA" id="ARBA00022553"/>
    </source>
</evidence>
<reference evidence="3" key="1">
    <citation type="submission" date="2018-06" db="EMBL/GenBank/DDBJ databases">
        <authorList>
            <person name="Zhirakovskaya E."/>
        </authorList>
    </citation>
    <scope>NUCLEOTIDE SEQUENCE</scope>
</reference>
<name>A0A3B0X412_9ZZZZ</name>
<feature type="domain" description="Response regulatory" evidence="2">
    <location>
        <begin position="3"/>
        <end position="119"/>
    </location>
</feature>
<gene>
    <name evidence="3" type="ORF">MNBD_GAMMA07-2240</name>
</gene>
<keyword evidence="1" id="KW-0597">Phosphoprotein</keyword>